<dbReference type="OrthoDB" id="428577at2759"/>
<dbReference type="Proteomes" id="UP000692954">
    <property type="component" value="Unassembled WGS sequence"/>
</dbReference>
<reference evidence="1" key="1">
    <citation type="submission" date="2021-01" db="EMBL/GenBank/DDBJ databases">
        <authorList>
            <consortium name="Genoscope - CEA"/>
            <person name="William W."/>
        </authorList>
    </citation>
    <scope>NUCLEOTIDE SEQUENCE</scope>
</reference>
<organism evidence="1 2">
    <name type="scientific">Paramecium sonneborni</name>
    <dbReference type="NCBI Taxonomy" id="65129"/>
    <lineage>
        <taxon>Eukaryota</taxon>
        <taxon>Sar</taxon>
        <taxon>Alveolata</taxon>
        <taxon>Ciliophora</taxon>
        <taxon>Intramacronucleata</taxon>
        <taxon>Oligohymenophorea</taxon>
        <taxon>Peniculida</taxon>
        <taxon>Parameciidae</taxon>
        <taxon>Paramecium</taxon>
    </lineage>
</organism>
<proteinExistence type="predicted"/>
<dbReference type="PANTHER" id="PTHR36649">
    <property type="entry name" value="UBIQUITIN-LIKE DOMAIN-CONTAINING PROTEIN"/>
    <property type="match status" value="1"/>
</dbReference>
<evidence type="ECO:0000313" key="1">
    <source>
        <dbReference type="EMBL" id="CAD8113869.1"/>
    </source>
</evidence>
<dbReference type="AlphaFoldDB" id="A0A8S1QDB4"/>
<comment type="caution">
    <text evidence="1">The sequence shown here is derived from an EMBL/GenBank/DDBJ whole genome shotgun (WGS) entry which is preliminary data.</text>
</comment>
<name>A0A8S1QDB4_9CILI</name>
<dbReference type="PANTHER" id="PTHR36649:SF28">
    <property type="entry name" value="UBIQUITIN-LIKE DOMAIN-CONTAINING PROTEIN"/>
    <property type="match status" value="1"/>
</dbReference>
<sequence>MSIPSQIFQKQKQNQSKSEIIWQYKSNEDNLSFIHQNIKRSIIIKQKPIDEQIIHLQTEIRKLDEEQDEITKEQKFYTKSQLKIELISLLKQSQQGKSIIMPEINQRIEKDNPELMFYVLKECLARDQNRELLLTEQQFSCGFDSLIGVYGDDQECFKFRTQEVQYDQLIENDMFRDQYLTQFRENVSKILNICTSEVEILDIKKGSSIILFKIKSIKDLHNISKSLQFLEENLNGDIEIFNYFVKVQEMEKQGLGLSRNDFDSRFNMVWDHLLESEKRGPQDHRYDYYFPKGCYGYGLNIIKYGEDQEWIKMNGNKNEWRIMFHGTKNWCVNQIIKTNLKVGENSFYQYQQCIDEFGKTVQVGNGIYFSDQFNVCFEDGYASPVQVQNKKFAAIFMSRVNPKKIRQSEDMKKKRYFLINNSEDVRPYRLLIYEVK</sequence>
<evidence type="ECO:0000313" key="2">
    <source>
        <dbReference type="Proteomes" id="UP000692954"/>
    </source>
</evidence>
<gene>
    <name evidence="1" type="ORF">PSON_ATCC_30995.1.T1040131</name>
</gene>
<keyword evidence="2" id="KW-1185">Reference proteome</keyword>
<dbReference type="EMBL" id="CAJJDN010000104">
    <property type="protein sequence ID" value="CAD8113869.1"/>
    <property type="molecule type" value="Genomic_DNA"/>
</dbReference>
<accession>A0A8S1QDB4</accession>
<protein>
    <submittedName>
        <fullName evidence="1">Uncharacterized protein</fullName>
    </submittedName>
</protein>